<accession>A0A1M7Y4N0</accession>
<evidence type="ECO:0000256" key="2">
    <source>
        <dbReference type="ARBA" id="ARBA00004370"/>
    </source>
</evidence>
<dbReference type="InterPro" id="IPR050428">
    <property type="entry name" value="TCS_sensor_his_kinase"/>
</dbReference>
<sequence>MKSPGESLLVKLLLVTVVPAITIIGVIWLAIDKQAAGYFMALMKKYEISPTEIHQMFLSSIHFSLIWASVAALILSFVLSFLLIRRVLKPLSQMSEITAQVAAGDFSTRVDVTTRDEVGRLGLSFNRMADSLARIEQLRKNMVADVAHELRTPLTNLRGYLEALNDKVLEPSPATLQVLQEETMRLVKLVESLQQLARADAARHYLHREEIRIPAEISYLLTLYQNGLAQKNISVVNDFAADAEFVQADRDKFLQAASNLLDNCLKYTPADGSIEISSRLIENSIEMRFCNTGPEIAEADLPFIFERFFRTDRSRSRDGGAGIGLAITRELIEAHGGQMSAESTGGRTCISFRLPR</sequence>
<dbReference type="SMART" id="SM00387">
    <property type="entry name" value="HATPase_c"/>
    <property type="match status" value="1"/>
</dbReference>
<dbReference type="PROSITE" id="PS50109">
    <property type="entry name" value="HIS_KIN"/>
    <property type="match status" value="1"/>
</dbReference>
<gene>
    <name evidence="14" type="ORF">SAMN02745220_01785</name>
</gene>
<keyword evidence="5" id="KW-0808">Transferase</keyword>
<evidence type="ECO:0000256" key="3">
    <source>
        <dbReference type="ARBA" id="ARBA00012438"/>
    </source>
</evidence>
<dbReference type="Proteomes" id="UP000184603">
    <property type="component" value="Unassembled WGS sequence"/>
</dbReference>
<dbReference type="InterPro" id="IPR004358">
    <property type="entry name" value="Sig_transdc_His_kin-like_C"/>
</dbReference>
<keyword evidence="4" id="KW-0597">Phosphoprotein</keyword>
<keyword evidence="10 11" id="KW-0472">Membrane</keyword>
<dbReference type="CDD" id="cd06225">
    <property type="entry name" value="HAMP"/>
    <property type="match status" value="1"/>
</dbReference>
<dbReference type="EC" id="2.7.13.3" evidence="3"/>
<dbReference type="CDD" id="cd00082">
    <property type="entry name" value="HisKA"/>
    <property type="match status" value="1"/>
</dbReference>
<feature type="domain" description="HAMP" evidence="13">
    <location>
        <begin position="85"/>
        <end position="137"/>
    </location>
</feature>
<dbReference type="Pfam" id="PF00512">
    <property type="entry name" value="HisKA"/>
    <property type="match status" value="1"/>
</dbReference>
<evidence type="ECO:0000313" key="15">
    <source>
        <dbReference type="Proteomes" id="UP000184603"/>
    </source>
</evidence>
<dbReference type="Gene3D" id="3.30.565.10">
    <property type="entry name" value="Histidine kinase-like ATPase, C-terminal domain"/>
    <property type="match status" value="1"/>
</dbReference>
<keyword evidence="6 11" id="KW-0812">Transmembrane</keyword>
<dbReference type="RefSeq" id="WP_073613104.1">
    <property type="nucleotide sequence ID" value="NZ_FRFE01000007.1"/>
</dbReference>
<dbReference type="EMBL" id="FRFE01000007">
    <property type="protein sequence ID" value="SHO47211.1"/>
    <property type="molecule type" value="Genomic_DNA"/>
</dbReference>
<dbReference type="AlphaFoldDB" id="A0A1M7Y4N0"/>
<dbReference type="InterPro" id="IPR036890">
    <property type="entry name" value="HATPase_C_sf"/>
</dbReference>
<dbReference type="SUPFAM" id="SSF55874">
    <property type="entry name" value="ATPase domain of HSP90 chaperone/DNA topoisomerase II/histidine kinase"/>
    <property type="match status" value="1"/>
</dbReference>
<dbReference type="PANTHER" id="PTHR45436:SF5">
    <property type="entry name" value="SENSOR HISTIDINE KINASE TRCS"/>
    <property type="match status" value="1"/>
</dbReference>
<dbReference type="Pfam" id="PF02518">
    <property type="entry name" value="HATPase_c"/>
    <property type="match status" value="1"/>
</dbReference>
<name>A0A1M7Y4N0_9BACT</name>
<dbReference type="GO" id="GO:0005886">
    <property type="term" value="C:plasma membrane"/>
    <property type="evidence" value="ECO:0007669"/>
    <property type="project" value="TreeGrafter"/>
</dbReference>
<dbReference type="STRING" id="1121416.SAMN02745220_01785"/>
<dbReference type="InterPro" id="IPR036097">
    <property type="entry name" value="HisK_dim/P_sf"/>
</dbReference>
<evidence type="ECO:0000256" key="1">
    <source>
        <dbReference type="ARBA" id="ARBA00000085"/>
    </source>
</evidence>
<evidence type="ECO:0000256" key="10">
    <source>
        <dbReference type="ARBA" id="ARBA00023136"/>
    </source>
</evidence>
<dbReference type="SUPFAM" id="SSF47384">
    <property type="entry name" value="Homodimeric domain of signal transducing histidine kinase"/>
    <property type="match status" value="1"/>
</dbReference>
<organism evidence="14 15">
    <name type="scientific">Desulfopila aestuarii DSM 18488</name>
    <dbReference type="NCBI Taxonomy" id="1121416"/>
    <lineage>
        <taxon>Bacteria</taxon>
        <taxon>Pseudomonadati</taxon>
        <taxon>Thermodesulfobacteriota</taxon>
        <taxon>Desulfobulbia</taxon>
        <taxon>Desulfobulbales</taxon>
        <taxon>Desulfocapsaceae</taxon>
        <taxon>Desulfopila</taxon>
    </lineage>
</organism>
<dbReference type="GO" id="GO:0000155">
    <property type="term" value="F:phosphorelay sensor kinase activity"/>
    <property type="evidence" value="ECO:0007669"/>
    <property type="project" value="InterPro"/>
</dbReference>
<feature type="transmembrane region" description="Helical" evidence="11">
    <location>
        <begin position="12"/>
        <end position="31"/>
    </location>
</feature>
<dbReference type="PROSITE" id="PS50885">
    <property type="entry name" value="HAMP"/>
    <property type="match status" value="1"/>
</dbReference>
<comment type="catalytic activity">
    <reaction evidence="1">
        <text>ATP + protein L-histidine = ADP + protein N-phospho-L-histidine.</text>
        <dbReference type="EC" id="2.7.13.3"/>
    </reaction>
</comment>
<dbReference type="Gene3D" id="6.10.340.10">
    <property type="match status" value="1"/>
</dbReference>
<dbReference type="InterPro" id="IPR005467">
    <property type="entry name" value="His_kinase_dom"/>
</dbReference>
<evidence type="ECO:0000259" key="12">
    <source>
        <dbReference type="PROSITE" id="PS50109"/>
    </source>
</evidence>
<evidence type="ECO:0000256" key="8">
    <source>
        <dbReference type="ARBA" id="ARBA00022989"/>
    </source>
</evidence>
<dbReference type="InterPro" id="IPR003661">
    <property type="entry name" value="HisK_dim/P_dom"/>
</dbReference>
<dbReference type="SUPFAM" id="SSF158472">
    <property type="entry name" value="HAMP domain-like"/>
    <property type="match status" value="1"/>
</dbReference>
<proteinExistence type="predicted"/>
<comment type="subcellular location">
    <subcellularLocation>
        <location evidence="2">Membrane</location>
    </subcellularLocation>
</comment>
<feature type="transmembrane region" description="Helical" evidence="11">
    <location>
        <begin position="65"/>
        <end position="84"/>
    </location>
</feature>
<reference evidence="14 15" key="1">
    <citation type="submission" date="2016-12" db="EMBL/GenBank/DDBJ databases">
        <authorList>
            <person name="Song W.-J."/>
            <person name="Kurnit D.M."/>
        </authorList>
    </citation>
    <scope>NUCLEOTIDE SEQUENCE [LARGE SCALE GENOMIC DNA]</scope>
    <source>
        <strain evidence="14 15">DSM 18488</strain>
    </source>
</reference>
<evidence type="ECO:0000256" key="4">
    <source>
        <dbReference type="ARBA" id="ARBA00022553"/>
    </source>
</evidence>
<keyword evidence="8 11" id="KW-1133">Transmembrane helix</keyword>
<dbReference type="SMART" id="SM00304">
    <property type="entry name" value="HAMP"/>
    <property type="match status" value="1"/>
</dbReference>
<dbReference type="Gene3D" id="1.10.287.130">
    <property type="match status" value="1"/>
</dbReference>
<evidence type="ECO:0000256" key="6">
    <source>
        <dbReference type="ARBA" id="ARBA00022692"/>
    </source>
</evidence>
<keyword evidence="9" id="KW-0902">Two-component regulatory system</keyword>
<protein>
    <recommendedName>
        <fullName evidence="3">histidine kinase</fullName>
        <ecNumber evidence="3">2.7.13.3</ecNumber>
    </recommendedName>
</protein>
<evidence type="ECO:0000259" key="13">
    <source>
        <dbReference type="PROSITE" id="PS50885"/>
    </source>
</evidence>
<dbReference type="OrthoDB" id="9812241at2"/>
<dbReference type="SMART" id="SM00388">
    <property type="entry name" value="HisKA"/>
    <property type="match status" value="1"/>
</dbReference>
<dbReference type="InterPro" id="IPR003660">
    <property type="entry name" value="HAMP_dom"/>
</dbReference>
<evidence type="ECO:0000256" key="7">
    <source>
        <dbReference type="ARBA" id="ARBA00022777"/>
    </source>
</evidence>
<evidence type="ECO:0000256" key="9">
    <source>
        <dbReference type="ARBA" id="ARBA00023012"/>
    </source>
</evidence>
<evidence type="ECO:0000256" key="5">
    <source>
        <dbReference type="ARBA" id="ARBA00022679"/>
    </source>
</evidence>
<dbReference type="Pfam" id="PF00672">
    <property type="entry name" value="HAMP"/>
    <property type="match status" value="1"/>
</dbReference>
<dbReference type="FunFam" id="1.10.287.130:FF:000001">
    <property type="entry name" value="Two-component sensor histidine kinase"/>
    <property type="match status" value="1"/>
</dbReference>
<feature type="domain" description="Histidine kinase" evidence="12">
    <location>
        <begin position="145"/>
        <end position="356"/>
    </location>
</feature>
<keyword evidence="7 14" id="KW-0418">Kinase</keyword>
<dbReference type="PRINTS" id="PR00344">
    <property type="entry name" value="BCTRLSENSOR"/>
</dbReference>
<evidence type="ECO:0000313" key="14">
    <source>
        <dbReference type="EMBL" id="SHO47211.1"/>
    </source>
</evidence>
<dbReference type="InterPro" id="IPR003594">
    <property type="entry name" value="HATPase_dom"/>
</dbReference>
<keyword evidence="15" id="KW-1185">Reference proteome</keyword>
<dbReference type="PANTHER" id="PTHR45436">
    <property type="entry name" value="SENSOR HISTIDINE KINASE YKOH"/>
    <property type="match status" value="1"/>
</dbReference>
<evidence type="ECO:0000256" key="11">
    <source>
        <dbReference type="SAM" id="Phobius"/>
    </source>
</evidence>